<proteinExistence type="predicted"/>
<keyword evidence="3" id="KW-1185">Reference proteome</keyword>
<dbReference type="AlphaFoldDB" id="A0AAV1EVI1"/>
<reference evidence="2" key="1">
    <citation type="submission" date="2023-08" db="EMBL/GenBank/DDBJ databases">
        <authorList>
            <person name="Alioto T."/>
            <person name="Alioto T."/>
            <person name="Gomez Garrido J."/>
        </authorList>
    </citation>
    <scope>NUCLEOTIDE SEQUENCE</scope>
</reference>
<organism evidence="2 3">
    <name type="scientific">Xyrichtys novacula</name>
    <name type="common">Pearly razorfish</name>
    <name type="synonym">Hemipteronotus novacula</name>
    <dbReference type="NCBI Taxonomy" id="13765"/>
    <lineage>
        <taxon>Eukaryota</taxon>
        <taxon>Metazoa</taxon>
        <taxon>Chordata</taxon>
        <taxon>Craniata</taxon>
        <taxon>Vertebrata</taxon>
        <taxon>Euteleostomi</taxon>
        <taxon>Actinopterygii</taxon>
        <taxon>Neopterygii</taxon>
        <taxon>Teleostei</taxon>
        <taxon>Neoteleostei</taxon>
        <taxon>Acanthomorphata</taxon>
        <taxon>Eupercaria</taxon>
        <taxon>Labriformes</taxon>
        <taxon>Labridae</taxon>
        <taxon>Xyrichtys</taxon>
    </lineage>
</organism>
<dbReference type="EMBL" id="OY660866">
    <property type="protein sequence ID" value="CAJ1052882.1"/>
    <property type="molecule type" value="Genomic_DNA"/>
</dbReference>
<name>A0AAV1EVI1_XYRNO</name>
<evidence type="ECO:0000313" key="2">
    <source>
        <dbReference type="EMBL" id="CAJ1052882.1"/>
    </source>
</evidence>
<protein>
    <submittedName>
        <fullName evidence="2">Uncharacterized protein</fullName>
    </submittedName>
</protein>
<accession>A0AAV1EVI1</accession>
<dbReference type="Proteomes" id="UP001178508">
    <property type="component" value="Chromosome 3"/>
</dbReference>
<feature type="region of interest" description="Disordered" evidence="1">
    <location>
        <begin position="1"/>
        <end position="43"/>
    </location>
</feature>
<evidence type="ECO:0000313" key="3">
    <source>
        <dbReference type="Proteomes" id="UP001178508"/>
    </source>
</evidence>
<evidence type="ECO:0000256" key="1">
    <source>
        <dbReference type="SAM" id="MobiDB-lite"/>
    </source>
</evidence>
<sequence>MTSLMYSRSTDGDGPHFLHHQFHKNSHRRAPHQSCQRGNEETGEHSLTLATLQVLCFPKPYSDFHFNTGFNACKRLRLLFHYRPVTLQ</sequence>
<gene>
    <name evidence="2" type="ORF">XNOV1_A023079</name>
</gene>
<feature type="compositionally biased region" description="Basic residues" evidence="1">
    <location>
        <begin position="17"/>
        <end position="31"/>
    </location>
</feature>